<dbReference type="InterPro" id="IPR000055">
    <property type="entry name" value="Restrct_endonuc_typeI_TRD"/>
</dbReference>
<keyword evidence="3" id="KW-0238">DNA-binding</keyword>
<keyword evidence="6" id="KW-1185">Reference proteome</keyword>
<accession>A0ABS4SX23</accession>
<sequence>MPGTINDLVTLQRGTTYQSALLERPGPYLLGLASIARDGGFRYGNLKTYGGESPEKLLLRPGDIYVSLKDVTQSGDVLGAVSRVPDDISLGRLTQDTLKLIPRNPNVNVSYLYWVLRTPAYRDFCRSRAIGTTNLSLSREDFLGFEIPDLSKERLAVLSILESIESKIDINRRLNTTLDAMARSIFKNSLKETCKEQRLEDLCEIFDGPHATPKTVSQGPIFLGISNLSDGLLDLSATRHVTEQDFKKWTKRVTPTAGDIVFSYETRLGEAARIPKGLLCCLGRRMGLLRPKTNGISSVTLLYAYLSSTFQDVIRARTIHGSTVDRIPLIEMGEFPILVPATETERRIAPVLESLRERMEQSFSESRTLASLRDLLLPKLMSGELQIRAVEKAVASAL</sequence>
<feature type="domain" description="Type I restriction modification DNA specificity" evidence="4">
    <location>
        <begin position="193"/>
        <end position="357"/>
    </location>
</feature>
<dbReference type="GO" id="GO:0009035">
    <property type="term" value="F:type I site-specific deoxyribonuclease activity"/>
    <property type="evidence" value="ECO:0007669"/>
    <property type="project" value="UniProtKB-EC"/>
</dbReference>
<comment type="caution">
    <text evidence="5">The sequence shown here is derived from an EMBL/GenBank/DDBJ whole genome shotgun (WGS) entry which is preliminary data.</text>
</comment>
<dbReference type="InterPro" id="IPR052021">
    <property type="entry name" value="Type-I_RS_S_subunit"/>
</dbReference>
<dbReference type="SUPFAM" id="SSF116734">
    <property type="entry name" value="DNA methylase specificity domain"/>
    <property type="match status" value="2"/>
</dbReference>
<name>A0ABS4SX23_9PROT</name>
<dbReference type="Pfam" id="PF01420">
    <property type="entry name" value="Methylase_S"/>
    <property type="match status" value="1"/>
</dbReference>
<evidence type="ECO:0000256" key="2">
    <source>
        <dbReference type="ARBA" id="ARBA00022747"/>
    </source>
</evidence>
<evidence type="ECO:0000313" key="5">
    <source>
        <dbReference type="EMBL" id="MBP2297099.1"/>
    </source>
</evidence>
<dbReference type="InterPro" id="IPR044946">
    <property type="entry name" value="Restrct_endonuc_typeI_TRD_sf"/>
</dbReference>
<keyword evidence="2" id="KW-0680">Restriction system</keyword>
<organism evidence="5 6">
    <name type="scientific">Azospirillum rugosum</name>
    <dbReference type="NCBI Taxonomy" id="416170"/>
    <lineage>
        <taxon>Bacteria</taxon>
        <taxon>Pseudomonadati</taxon>
        <taxon>Pseudomonadota</taxon>
        <taxon>Alphaproteobacteria</taxon>
        <taxon>Rhodospirillales</taxon>
        <taxon>Azospirillaceae</taxon>
        <taxon>Azospirillum</taxon>
    </lineage>
</organism>
<dbReference type="EMBL" id="JAGINP010000041">
    <property type="protein sequence ID" value="MBP2297099.1"/>
    <property type="molecule type" value="Genomic_DNA"/>
</dbReference>
<dbReference type="PANTHER" id="PTHR30408:SF13">
    <property type="entry name" value="TYPE I RESTRICTION ENZYME HINDI SPECIFICITY SUBUNIT"/>
    <property type="match status" value="1"/>
</dbReference>
<proteinExistence type="inferred from homology"/>
<comment type="similarity">
    <text evidence="1">Belongs to the type-I restriction system S methylase family.</text>
</comment>
<gene>
    <name evidence="5" type="ORF">J2851_006918</name>
</gene>
<evidence type="ECO:0000256" key="1">
    <source>
        <dbReference type="ARBA" id="ARBA00010923"/>
    </source>
</evidence>
<dbReference type="PANTHER" id="PTHR30408">
    <property type="entry name" value="TYPE-1 RESTRICTION ENZYME ECOKI SPECIFICITY PROTEIN"/>
    <property type="match status" value="1"/>
</dbReference>
<dbReference type="RefSeq" id="WP_209773351.1">
    <property type="nucleotide sequence ID" value="NZ_JAGINP010000041.1"/>
</dbReference>
<dbReference type="EC" id="3.1.21.3" evidence="5"/>
<evidence type="ECO:0000259" key="4">
    <source>
        <dbReference type="Pfam" id="PF01420"/>
    </source>
</evidence>
<evidence type="ECO:0000313" key="6">
    <source>
        <dbReference type="Proteomes" id="UP000781958"/>
    </source>
</evidence>
<protein>
    <submittedName>
        <fullName evidence="5">Type I restriction enzyme S subunit</fullName>
        <ecNumber evidence="5">3.1.21.3</ecNumber>
    </submittedName>
</protein>
<evidence type="ECO:0000256" key="3">
    <source>
        <dbReference type="ARBA" id="ARBA00023125"/>
    </source>
</evidence>
<keyword evidence="5" id="KW-0378">Hydrolase</keyword>
<dbReference type="Proteomes" id="UP000781958">
    <property type="component" value="Unassembled WGS sequence"/>
</dbReference>
<dbReference type="Gene3D" id="3.90.220.20">
    <property type="entry name" value="DNA methylase specificity domains"/>
    <property type="match status" value="2"/>
</dbReference>
<reference evidence="5 6" key="1">
    <citation type="submission" date="2021-03" db="EMBL/GenBank/DDBJ databases">
        <title>Genomic Encyclopedia of Type Strains, Phase III (KMG-III): the genomes of soil and plant-associated and newly described type strains.</title>
        <authorList>
            <person name="Whitman W."/>
        </authorList>
    </citation>
    <scope>NUCLEOTIDE SEQUENCE [LARGE SCALE GENOMIC DNA]</scope>
    <source>
        <strain evidence="5 6">IMMIB AFH-6</strain>
    </source>
</reference>